<feature type="transmembrane region" description="Helical" evidence="6">
    <location>
        <begin position="41"/>
        <end position="60"/>
    </location>
</feature>
<evidence type="ECO:0000256" key="6">
    <source>
        <dbReference type="SAM" id="Phobius"/>
    </source>
</evidence>
<sequence>MRQRREVTRRQVYIRRLSTIQASVAFISVLLGFAVSGSAGALSSLLGVALAVTPNGLFIARSGVLNHQIRASQSAKRLFRAEMGKFGLTVVLFITVFLVVPPSNPAFFFCAYVAVVLTHWLAPWLMPKHRPTN</sequence>
<evidence type="ECO:0000256" key="5">
    <source>
        <dbReference type="ARBA" id="ARBA00023136"/>
    </source>
</evidence>
<organism evidence="7 8">
    <name type="scientific">Vreelandella salicampi</name>
    <dbReference type="NCBI Taxonomy" id="1449798"/>
    <lineage>
        <taxon>Bacteria</taxon>
        <taxon>Pseudomonadati</taxon>
        <taxon>Pseudomonadota</taxon>
        <taxon>Gammaproteobacteria</taxon>
        <taxon>Oceanospirillales</taxon>
        <taxon>Halomonadaceae</taxon>
        <taxon>Vreelandella</taxon>
    </lineage>
</organism>
<evidence type="ECO:0000313" key="8">
    <source>
        <dbReference type="Proteomes" id="UP000586119"/>
    </source>
</evidence>
<keyword evidence="2" id="KW-1003">Cell membrane</keyword>
<keyword evidence="5 6" id="KW-0472">Membrane</keyword>
<gene>
    <name evidence="7" type="ORF">HZS81_09875</name>
</gene>
<proteinExistence type="predicted"/>
<name>A0A7Z0RV07_9GAMM</name>
<dbReference type="AlphaFoldDB" id="A0A7Z0RV07"/>
<protein>
    <submittedName>
        <fullName evidence="7">ATP synthase subunit I</fullName>
    </submittedName>
</protein>
<dbReference type="InterPro" id="IPR005598">
    <property type="entry name" value="ATP_synth_I"/>
</dbReference>
<keyword evidence="8" id="KW-1185">Reference proteome</keyword>
<evidence type="ECO:0000256" key="1">
    <source>
        <dbReference type="ARBA" id="ARBA00004651"/>
    </source>
</evidence>
<evidence type="ECO:0000256" key="2">
    <source>
        <dbReference type="ARBA" id="ARBA00022475"/>
    </source>
</evidence>
<accession>A0A7Z0RV07</accession>
<dbReference type="Proteomes" id="UP000586119">
    <property type="component" value="Unassembled WGS sequence"/>
</dbReference>
<comment type="subcellular location">
    <subcellularLocation>
        <location evidence="1">Cell membrane</location>
        <topology evidence="1">Multi-pass membrane protein</topology>
    </subcellularLocation>
</comment>
<dbReference type="EMBL" id="JACCDF010000008">
    <property type="protein sequence ID" value="NYS61059.1"/>
    <property type="molecule type" value="Genomic_DNA"/>
</dbReference>
<dbReference type="Pfam" id="PF03899">
    <property type="entry name" value="ATP-synt_I"/>
    <property type="match status" value="1"/>
</dbReference>
<reference evidence="7 8" key="1">
    <citation type="journal article" date="2015" name="Int. J. Syst. Evol. Microbiol.">
        <title>Halomonas salicampi sp. nov., a halotolerant and alkalitolerant bacterium isolated from a saltern soil.</title>
        <authorList>
            <person name="Lee J.C."/>
            <person name="Kim Y.S."/>
            <person name="Yun B.S."/>
            <person name="Whang K.S."/>
        </authorList>
    </citation>
    <scope>NUCLEOTIDE SEQUENCE [LARGE SCALE GENOMIC DNA]</scope>
    <source>
        <strain evidence="7 8">BH103</strain>
    </source>
</reference>
<comment type="caution">
    <text evidence="7">The sequence shown here is derived from an EMBL/GenBank/DDBJ whole genome shotgun (WGS) entry which is preliminary data.</text>
</comment>
<keyword evidence="4 6" id="KW-1133">Transmembrane helix</keyword>
<evidence type="ECO:0000313" key="7">
    <source>
        <dbReference type="EMBL" id="NYS61059.1"/>
    </source>
</evidence>
<evidence type="ECO:0000256" key="3">
    <source>
        <dbReference type="ARBA" id="ARBA00022692"/>
    </source>
</evidence>
<dbReference type="GO" id="GO:0005886">
    <property type="term" value="C:plasma membrane"/>
    <property type="evidence" value="ECO:0007669"/>
    <property type="project" value="UniProtKB-SubCell"/>
</dbReference>
<evidence type="ECO:0000256" key="4">
    <source>
        <dbReference type="ARBA" id="ARBA00022989"/>
    </source>
</evidence>
<feature type="transmembrane region" description="Helical" evidence="6">
    <location>
        <begin position="106"/>
        <end position="126"/>
    </location>
</feature>
<keyword evidence="3 6" id="KW-0812">Transmembrane</keyword>
<feature type="transmembrane region" description="Helical" evidence="6">
    <location>
        <begin position="81"/>
        <end position="100"/>
    </location>
</feature>
<feature type="transmembrane region" description="Helical" evidence="6">
    <location>
        <begin position="12"/>
        <end position="35"/>
    </location>
</feature>